<dbReference type="Gene3D" id="3.30.70.270">
    <property type="match status" value="1"/>
</dbReference>
<evidence type="ECO:0000313" key="3">
    <source>
        <dbReference type="Proteomes" id="UP000193006"/>
    </source>
</evidence>
<proteinExistence type="predicted"/>
<dbReference type="PROSITE" id="PS50878">
    <property type="entry name" value="RT_POL"/>
    <property type="match status" value="1"/>
</dbReference>
<dbReference type="CDD" id="cd01651">
    <property type="entry name" value="RT_G2_intron"/>
    <property type="match status" value="1"/>
</dbReference>
<dbReference type="InterPro" id="IPR000477">
    <property type="entry name" value="RT_dom"/>
</dbReference>
<feature type="domain" description="Reverse transcriptase" evidence="1">
    <location>
        <begin position="89"/>
        <end position="315"/>
    </location>
</feature>
<protein>
    <submittedName>
        <fullName evidence="2">Group II intron-encoded protein LtrA</fullName>
    </submittedName>
</protein>
<dbReference type="KEGG" id="bkw:BkAM31D_00545"/>
<organism evidence="2 3">
    <name type="scientific">Halalkalibacter krulwichiae</name>
    <dbReference type="NCBI Taxonomy" id="199441"/>
    <lineage>
        <taxon>Bacteria</taxon>
        <taxon>Bacillati</taxon>
        <taxon>Bacillota</taxon>
        <taxon>Bacilli</taxon>
        <taxon>Bacillales</taxon>
        <taxon>Bacillaceae</taxon>
        <taxon>Halalkalibacter</taxon>
    </lineage>
</organism>
<evidence type="ECO:0000313" key="2">
    <source>
        <dbReference type="EMBL" id="ARK28480.1"/>
    </source>
</evidence>
<dbReference type="InterPro" id="IPR051083">
    <property type="entry name" value="GrpII_Intron_Splice-Mob/Def"/>
</dbReference>
<accession>A0A1X9M785</accession>
<dbReference type="PANTHER" id="PTHR34047">
    <property type="entry name" value="NUCLEAR INTRON MATURASE 1, MITOCHONDRIAL-RELATED"/>
    <property type="match status" value="1"/>
</dbReference>
<name>A0A1X9M785_9BACI</name>
<dbReference type="Pfam" id="PF08388">
    <property type="entry name" value="GIIM"/>
    <property type="match status" value="1"/>
</dbReference>
<dbReference type="Proteomes" id="UP000193006">
    <property type="component" value="Chromosome"/>
</dbReference>
<dbReference type="PANTHER" id="PTHR34047:SF8">
    <property type="entry name" value="PROTEIN YKFC"/>
    <property type="match status" value="1"/>
</dbReference>
<evidence type="ECO:0000259" key="1">
    <source>
        <dbReference type="PROSITE" id="PS50878"/>
    </source>
</evidence>
<dbReference type="InterPro" id="IPR043128">
    <property type="entry name" value="Rev_trsase/Diguanyl_cyclase"/>
</dbReference>
<dbReference type="STRING" id="199441.BkAM31D_00545"/>
<sequence length="464" mass="54478">MHRPQKTSKDGYLLEHKVEPEHKAEACSILHAEPRRRDGESSELISEIIDRDNLNRAYKRVKKNKGKPGIDGMTVDKLPLFLAEERRSLVLSIKDGTYQPQPVKRVEIPKQDGSKRKLGIPTVKDRLVQQAILQVIEKWINPHFSENSFGFRPNRSAHDAIGKAKQYYEERYRYVVDIDMKQYFDTVNHDKLMYHVEEFIQDPIVLKLIRKFLRSGIMIGEKYEPSEVGTPQGGNLSPLLSNAYLHQLDLELERRGHKFIRYADDCNIYVKSQRAGERVLKSITKFLEEKLKLTVNKEKSEVGKPTKRKFLGFCIHPTRNGAQVRPHTKAKKSLEEKVRKLTSRKRPGEIREIIKEVNQVTRGWINYYGVGLVKTYVQEIDRWIRRRIRQIIWKRWKKVKTRFKSLIKLKIPKQKAWEWANTRKGYWHISNSFILNTAIANHLLERIGLLNLTQLYSSINSKHT</sequence>
<dbReference type="Pfam" id="PF00078">
    <property type="entry name" value="RVT_1"/>
    <property type="match status" value="1"/>
</dbReference>
<gene>
    <name evidence="2" type="primary">ltrA_1</name>
    <name evidence="2" type="ORF">BkAM31D_00545</name>
</gene>
<dbReference type="InterPro" id="IPR013597">
    <property type="entry name" value="Mat_intron_G2"/>
</dbReference>
<keyword evidence="3" id="KW-1185">Reference proteome</keyword>
<reference evidence="2 3" key="1">
    <citation type="submission" date="2017-04" db="EMBL/GenBank/DDBJ databases">
        <title>Bacillus krulwichiae AM31D Genome sequencing and assembly.</title>
        <authorList>
            <person name="Krulwich T.A."/>
            <person name="Anastor L."/>
            <person name="Ehrlich R."/>
            <person name="Ehrlich G.D."/>
            <person name="Janto B."/>
        </authorList>
    </citation>
    <scope>NUCLEOTIDE SEQUENCE [LARGE SCALE GENOMIC DNA]</scope>
    <source>
        <strain evidence="2 3">AM31D</strain>
    </source>
</reference>
<dbReference type="AlphaFoldDB" id="A0A1X9M785"/>
<dbReference type="NCBIfam" id="TIGR04416">
    <property type="entry name" value="group_II_RT_mat"/>
    <property type="match status" value="1"/>
</dbReference>
<dbReference type="RefSeq" id="WP_085449709.1">
    <property type="nucleotide sequence ID" value="NZ_CP020814.1"/>
</dbReference>
<dbReference type="InterPro" id="IPR043502">
    <property type="entry name" value="DNA/RNA_pol_sf"/>
</dbReference>
<dbReference type="EMBL" id="CP020814">
    <property type="protein sequence ID" value="ARK28480.1"/>
    <property type="molecule type" value="Genomic_DNA"/>
</dbReference>
<dbReference type="SUPFAM" id="SSF56672">
    <property type="entry name" value="DNA/RNA polymerases"/>
    <property type="match status" value="1"/>
</dbReference>
<dbReference type="InterPro" id="IPR030931">
    <property type="entry name" value="Group_II_RT_mat"/>
</dbReference>